<comment type="caution">
    <text evidence="2">The sequence shown here is derived from an EMBL/GenBank/DDBJ whole genome shotgun (WGS) entry which is preliminary data.</text>
</comment>
<dbReference type="Proteomes" id="UP000295468">
    <property type="component" value="Unassembled WGS sequence"/>
</dbReference>
<dbReference type="OrthoDB" id="5513217at2"/>
<accession>A0A4R6TPE5</accession>
<evidence type="ECO:0000259" key="1">
    <source>
        <dbReference type="Pfam" id="PF11827"/>
    </source>
</evidence>
<gene>
    <name evidence="2" type="ORF">CLV82_0109</name>
</gene>
<dbReference type="RefSeq" id="WP_133642364.1">
    <property type="nucleotide sequence ID" value="NZ_SNYI01000001.1"/>
</dbReference>
<dbReference type="InterPro" id="IPR021782">
    <property type="entry name" value="DUF3347"/>
</dbReference>
<organism evidence="2 3">
    <name type="scientific">Zeaxanthinibacter enoshimensis</name>
    <dbReference type="NCBI Taxonomy" id="392009"/>
    <lineage>
        <taxon>Bacteria</taxon>
        <taxon>Pseudomonadati</taxon>
        <taxon>Bacteroidota</taxon>
        <taxon>Flavobacteriia</taxon>
        <taxon>Flavobacteriales</taxon>
        <taxon>Flavobacteriaceae</taxon>
        <taxon>Zeaxanthinibacter</taxon>
    </lineage>
</organism>
<dbReference type="PROSITE" id="PS51257">
    <property type="entry name" value="PROKAR_LIPOPROTEIN"/>
    <property type="match status" value="1"/>
</dbReference>
<reference evidence="2 3" key="1">
    <citation type="submission" date="2019-03" db="EMBL/GenBank/DDBJ databases">
        <title>Genomic Encyclopedia of Archaeal and Bacterial Type Strains, Phase II (KMG-II): from individual species to whole genera.</title>
        <authorList>
            <person name="Goeker M."/>
        </authorList>
    </citation>
    <scope>NUCLEOTIDE SEQUENCE [LARGE SCALE GENOMIC DNA]</scope>
    <source>
        <strain evidence="2 3">DSM 18435</strain>
    </source>
</reference>
<proteinExistence type="predicted"/>
<protein>
    <submittedName>
        <fullName evidence="2">Uncharacterized protein DUF3347</fullName>
    </submittedName>
</protein>
<dbReference type="Pfam" id="PF11827">
    <property type="entry name" value="DUF3347"/>
    <property type="match status" value="1"/>
</dbReference>
<feature type="domain" description="DUF3347" evidence="1">
    <location>
        <begin position="59"/>
        <end position="127"/>
    </location>
</feature>
<name>A0A4R6TPE5_9FLAO</name>
<sequence length="182" mass="20355">MRMNFAITAILLTLSMTACKNEKKQQQVEMNSPAEVKKEEKKTADIADQDFIDGMTGKVWHNYLQTRMALTQDDAEGAATAAANMAEGFGEEKPGLRELAESIAQAEDIDKQRELFSELTKETGDLFAEALSGGTIYKQYCPMAFNNTGAYWYSDVPEIRNPYFGSKMLKCGEVKDTIRPKK</sequence>
<dbReference type="EMBL" id="SNYI01000001">
    <property type="protein sequence ID" value="TDQ32286.1"/>
    <property type="molecule type" value="Genomic_DNA"/>
</dbReference>
<keyword evidence="3" id="KW-1185">Reference proteome</keyword>
<evidence type="ECO:0000313" key="2">
    <source>
        <dbReference type="EMBL" id="TDQ32286.1"/>
    </source>
</evidence>
<dbReference type="AlphaFoldDB" id="A0A4R6TPE5"/>
<evidence type="ECO:0000313" key="3">
    <source>
        <dbReference type="Proteomes" id="UP000295468"/>
    </source>
</evidence>